<organism evidence="1 2">
    <name type="scientific">Myotis davidii</name>
    <name type="common">David's myotis</name>
    <dbReference type="NCBI Taxonomy" id="225400"/>
    <lineage>
        <taxon>Eukaryota</taxon>
        <taxon>Metazoa</taxon>
        <taxon>Chordata</taxon>
        <taxon>Craniata</taxon>
        <taxon>Vertebrata</taxon>
        <taxon>Euteleostomi</taxon>
        <taxon>Mammalia</taxon>
        <taxon>Eutheria</taxon>
        <taxon>Laurasiatheria</taxon>
        <taxon>Chiroptera</taxon>
        <taxon>Yangochiroptera</taxon>
        <taxon>Vespertilionidae</taxon>
        <taxon>Myotis</taxon>
    </lineage>
</organism>
<keyword evidence="2" id="KW-1185">Reference proteome</keyword>
<evidence type="ECO:0000313" key="2">
    <source>
        <dbReference type="Proteomes" id="UP000010556"/>
    </source>
</evidence>
<reference evidence="2" key="1">
    <citation type="journal article" date="2013" name="Science">
        <title>Comparative analysis of bat genomes provides insight into the evolution of flight and immunity.</title>
        <authorList>
            <person name="Zhang G."/>
            <person name="Cowled C."/>
            <person name="Shi Z."/>
            <person name="Huang Z."/>
            <person name="Bishop-Lilly K.A."/>
            <person name="Fang X."/>
            <person name="Wynne J.W."/>
            <person name="Xiong Z."/>
            <person name="Baker M.L."/>
            <person name="Zhao W."/>
            <person name="Tachedjian M."/>
            <person name="Zhu Y."/>
            <person name="Zhou P."/>
            <person name="Jiang X."/>
            <person name="Ng J."/>
            <person name="Yang L."/>
            <person name="Wu L."/>
            <person name="Xiao J."/>
            <person name="Feng Y."/>
            <person name="Chen Y."/>
            <person name="Sun X."/>
            <person name="Zhang Y."/>
            <person name="Marsh G.A."/>
            <person name="Crameri G."/>
            <person name="Broder C.C."/>
            <person name="Frey K.G."/>
            <person name="Wang L.F."/>
            <person name="Wang J."/>
        </authorList>
    </citation>
    <scope>NUCLEOTIDE SEQUENCE [LARGE SCALE GENOMIC DNA]</scope>
</reference>
<name>L5LXM7_MYODS</name>
<proteinExistence type="predicted"/>
<sequence length="85" mass="9225">MLNAGESPLVINVLPQGQRHSARSPELVDRLDEVWVICSEAGSGSKTSEDFKCDSVDLIAFAQQQQQIVGTPEPLHLKPGVAQEQ</sequence>
<dbReference type="EMBL" id="KB106585">
    <property type="protein sequence ID" value="ELK30812.1"/>
    <property type="molecule type" value="Genomic_DNA"/>
</dbReference>
<dbReference type="AlphaFoldDB" id="L5LXM7"/>
<dbReference type="Proteomes" id="UP000010556">
    <property type="component" value="Unassembled WGS sequence"/>
</dbReference>
<gene>
    <name evidence="1" type="ORF">MDA_GLEAN10024787</name>
</gene>
<evidence type="ECO:0000313" key="1">
    <source>
        <dbReference type="EMBL" id="ELK30812.1"/>
    </source>
</evidence>
<protein>
    <submittedName>
        <fullName evidence="1">Uncharacterized protein</fullName>
    </submittedName>
</protein>
<accession>L5LXM7</accession>